<dbReference type="PROSITE" id="PS51382">
    <property type="entry name" value="SPX"/>
    <property type="match status" value="1"/>
</dbReference>
<feature type="compositionally biased region" description="Polar residues" evidence="6">
    <location>
        <begin position="203"/>
        <end position="215"/>
    </location>
</feature>
<proteinExistence type="predicted"/>
<evidence type="ECO:0000256" key="5">
    <source>
        <dbReference type="ARBA" id="ARBA00023136"/>
    </source>
</evidence>
<feature type="transmembrane region" description="Helical" evidence="7">
    <location>
        <begin position="380"/>
        <end position="407"/>
    </location>
</feature>
<dbReference type="Proteomes" id="UP001586593">
    <property type="component" value="Unassembled WGS sequence"/>
</dbReference>
<evidence type="ECO:0000313" key="9">
    <source>
        <dbReference type="EMBL" id="KAL1872636.1"/>
    </source>
</evidence>
<dbReference type="Pfam" id="PF03105">
    <property type="entry name" value="SPX"/>
    <property type="match status" value="1"/>
</dbReference>
<evidence type="ECO:0000256" key="4">
    <source>
        <dbReference type="ARBA" id="ARBA00022989"/>
    </source>
</evidence>
<protein>
    <recommendedName>
        <fullName evidence="8">SPX domain-containing protein</fullName>
    </recommendedName>
</protein>
<evidence type="ECO:0000313" key="10">
    <source>
        <dbReference type="Proteomes" id="UP001586593"/>
    </source>
</evidence>
<evidence type="ECO:0000256" key="7">
    <source>
        <dbReference type="SAM" id="Phobius"/>
    </source>
</evidence>
<feature type="transmembrane region" description="Helical" evidence="7">
    <location>
        <begin position="454"/>
        <end position="475"/>
    </location>
</feature>
<comment type="caution">
    <text evidence="9">The sequence shown here is derived from an EMBL/GenBank/DDBJ whole genome shotgun (WGS) entry which is preliminary data.</text>
</comment>
<keyword evidence="3 7" id="KW-0812">Transmembrane</keyword>
<feature type="region of interest" description="Disordered" evidence="6">
    <location>
        <begin position="298"/>
        <end position="323"/>
    </location>
</feature>
<evidence type="ECO:0000256" key="6">
    <source>
        <dbReference type="SAM" id="MobiDB-lite"/>
    </source>
</evidence>
<feature type="transmembrane region" description="Helical" evidence="7">
    <location>
        <begin position="419"/>
        <end position="442"/>
    </location>
</feature>
<sequence>MKFGERFEQESVPEWSIHNIDYNSLKHHIKANTTRDQACAIAIPGQQDTSLLQFENELYAELCRQHDRVDLFVSSKAGELSRRLQFLSDRIHHLITRCATSAETARTPKYQRLFAKYDDRLIKCGEEIQALSRFVNAQVVALRKILKKYRKWTGSASLGNRFKENVLSHPKSFTHRRFSDLAVQHAALLTTLRAANPADDSGFESSVEQNRTQPPASRGASRRTPDETPSPGVSSSGDYVRQGYWNEYTCGSEGGDLEDQAEDSYAIYVDPNDEFRIPGIAGFAALLRAPIEKVKTLRRGPSAAEPARRPLLSREGPSYDSIRSSIAPSATGESLLTDTEVEDDLSGRYMYGRQKTLSAFPRADDREAGLFDDAHHMQRALFWATVVAFASSFLLIGIASVVLVAAANSGDDDEPTIELDAGIIFAAVTSLACACAGLSINLSQRSPPRLLPRLAVWLAFGTACVLNGVLLVLIVGRTAL</sequence>
<evidence type="ECO:0000256" key="3">
    <source>
        <dbReference type="ARBA" id="ARBA00022692"/>
    </source>
</evidence>
<feature type="domain" description="SPX" evidence="8">
    <location>
        <begin position="1"/>
        <end position="163"/>
    </location>
</feature>
<dbReference type="InterPro" id="IPR004331">
    <property type="entry name" value="SPX_dom"/>
</dbReference>
<keyword evidence="2" id="KW-0926">Vacuole</keyword>
<name>A0ABR3XA72_9PEZI</name>
<feature type="region of interest" description="Disordered" evidence="6">
    <location>
        <begin position="199"/>
        <end position="239"/>
    </location>
</feature>
<reference evidence="9 10" key="1">
    <citation type="journal article" date="2024" name="Commun. Biol.">
        <title>Comparative genomic analysis of thermophilic fungi reveals convergent evolutionary adaptations and gene losses.</title>
        <authorList>
            <person name="Steindorff A.S."/>
            <person name="Aguilar-Pontes M.V."/>
            <person name="Robinson A.J."/>
            <person name="Andreopoulos B."/>
            <person name="LaButti K."/>
            <person name="Kuo A."/>
            <person name="Mondo S."/>
            <person name="Riley R."/>
            <person name="Otillar R."/>
            <person name="Haridas S."/>
            <person name="Lipzen A."/>
            <person name="Grimwood J."/>
            <person name="Schmutz J."/>
            <person name="Clum A."/>
            <person name="Reid I.D."/>
            <person name="Moisan M.C."/>
            <person name="Butler G."/>
            <person name="Nguyen T.T.M."/>
            <person name="Dewar K."/>
            <person name="Conant G."/>
            <person name="Drula E."/>
            <person name="Henrissat B."/>
            <person name="Hansel C."/>
            <person name="Singer S."/>
            <person name="Hutchinson M.I."/>
            <person name="de Vries R.P."/>
            <person name="Natvig D.O."/>
            <person name="Powell A.J."/>
            <person name="Tsang A."/>
            <person name="Grigoriev I.V."/>
        </authorList>
    </citation>
    <scope>NUCLEOTIDE SEQUENCE [LARGE SCALE GENOMIC DNA]</scope>
    <source>
        <strain evidence="9 10">ATCC 24622</strain>
    </source>
</reference>
<accession>A0ABR3XA72</accession>
<dbReference type="InterPro" id="IPR051572">
    <property type="entry name" value="VTC_Complex_Subunit"/>
</dbReference>
<comment type="subcellular location">
    <subcellularLocation>
        <location evidence="1">Vacuole membrane</location>
        <topology evidence="1">Multi-pass membrane protein</topology>
    </subcellularLocation>
</comment>
<dbReference type="EMBL" id="JAZHXJ010000135">
    <property type="protein sequence ID" value="KAL1872636.1"/>
    <property type="molecule type" value="Genomic_DNA"/>
</dbReference>
<dbReference type="PANTHER" id="PTHR46140:SF1">
    <property type="entry name" value="VACUOLAR TRANSPORTER CHAPERONE COMPLEX SUBUNIT 4-RELATED"/>
    <property type="match status" value="1"/>
</dbReference>
<dbReference type="CDD" id="cd14474">
    <property type="entry name" value="SPX_YDR089W"/>
    <property type="match status" value="1"/>
</dbReference>
<evidence type="ECO:0000256" key="1">
    <source>
        <dbReference type="ARBA" id="ARBA00004128"/>
    </source>
</evidence>
<keyword evidence="10" id="KW-1185">Reference proteome</keyword>
<dbReference type="PANTHER" id="PTHR46140">
    <property type="entry name" value="VACUOLAR TRANSPORTER CHAPERONE 1-RELATED"/>
    <property type="match status" value="1"/>
</dbReference>
<organism evidence="9 10">
    <name type="scientific">Phialemonium thermophilum</name>
    <dbReference type="NCBI Taxonomy" id="223376"/>
    <lineage>
        <taxon>Eukaryota</taxon>
        <taxon>Fungi</taxon>
        <taxon>Dikarya</taxon>
        <taxon>Ascomycota</taxon>
        <taxon>Pezizomycotina</taxon>
        <taxon>Sordariomycetes</taxon>
        <taxon>Sordariomycetidae</taxon>
        <taxon>Cephalothecales</taxon>
        <taxon>Cephalothecaceae</taxon>
        <taxon>Phialemonium</taxon>
    </lineage>
</organism>
<keyword evidence="5 7" id="KW-0472">Membrane</keyword>
<keyword evidence="4 7" id="KW-1133">Transmembrane helix</keyword>
<evidence type="ECO:0000259" key="8">
    <source>
        <dbReference type="PROSITE" id="PS51382"/>
    </source>
</evidence>
<gene>
    <name evidence="9" type="ORF">VTK73DRAFT_1440</name>
</gene>
<evidence type="ECO:0000256" key="2">
    <source>
        <dbReference type="ARBA" id="ARBA00022554"/>
    </source>
</evidence>